<dbReference type="SUPFAM" id="SSF50475">
    <property type="entry name" value="FMN-binding split barrel"/>
    <property type="match status" value="1"/>
</dbReference>
<dbReference type="InterPro" id="IPR052019">
    <property type="entry name" value="F420H2_bilvrd_red/Heme_oxyg"/>
</dbReference>
<protein>
    <submittedName>
        <fullName evidence="3">Pyridoxamine 5'-phosphate oxidase-related FMN-binding protein</fullName>
    </submittedName>
</protein>
<sequence length="132" mass="15207">MSQVIPEKYRDLFQKRAFASLSTLMPDGRPQVTPVWCDFDGEHVIFNSARGRQKDKNVRRDPRVSLAIIDPENPYRYLEIRGRVVEITEEGAADHINKMAKKYLGADKYPYGQPGEVRVLYKIKPEHTTVMG</sequence>
<evidence type="ECO:0000313" key="3">
    <source>
        <dbReference type="EMBL" id="SPF46788.1"/>
    </source>
</evidence>
<dbReference type="GO" id="GO:0016627">
    <property type="term" value="F:oxidoreductase activity, acting on the CH-CH group of donors"/>
    <property type="evidence" value="ECO:0007669"/>
    <property type="project" value="TreeGrafter"/>
</dbReference>
<reference evidence="4" key="1">
    <citation type="submission" date="2018-02" db="EMBL/GenBank/DDBJ databases">
        <authorList>
            <person name="Hausmann B."/>
        </authorList>
    </citation>
    <scope>NUCLEOTIDE SEQUENCE [LARGE SCALE GENOMIC DNA]</scope>
    <source>
        <strain evidence="4">Peat soil MAG SbA1</strain>
    </source>
</reference>
<organism evidence="3 4">
    <name type="scientific">Candidatus Sulfotelmatobacter kueseliae</name>
    <dbReference type="NCBI Taxonomy" id="2042962"/>
    <lineage>
        <taxon>Bacteria</taxon>
        <taxon>Pseudomonadati</taxon>
        <taxon>Acidobacteriota</taxon>
        <taxon>Terriglobia</taxon>
        <taxon>Terriglobales</taxon>
        <taxon>Candidatus Korobacteraceae</taxon>
        <taxon>Candidatus Sulfotelmatobacter</taxon>
    </lineage>
</organism>
<dbReference type="Proteomes" id="UP000238701">
    <property type="component" value="Unassembled WGS sequence"/>
</dbReference>
<dbReference type="InterPro" id="IPR019920">
    <property type="entry name" value="F420-binding_dom_put"/>
</dbReference>
<name>A0A2U3L4K0_9BACT</name>
<dbReference type="InterPro" id="IPR012349">
    <property type="entry name" value="Split_barrel_FMN-bd"/>
</dbReference>
<dbReference type="NCBIfam" id="TIGR03618">
    <property type="entry name" value="Rv1155_F420"/>
    <property type="match status" value="1"/>
</dbReference>
<dbReference type="Gene3D" id="2.30.110.10">
    <property type="entry name" value="Electron Transport, Fmn-binding Protein, Chain A"/>
    <property type="match status" value="1"/>
</dbReference>
<dbReference type="GO" id="GO:0070967">
    <property type="term" value="F:coenzyme F420 binding"/>
    <property type="evidence" value="ECO:0007669"/>
    <property type="project" value="TreeGrafter"/>
</dbReference>
<dbReference type="PANTHER" id="PTHR35176:SF6">
    <property type="entry name" value="HEME OXYGENASE HI_0854-RELATED"/>
    <property type="match status" value="1"/>
</dbReference>
<evidence type="ECO:0000256" key="1">
    <source>
        <dbReference type="ARBA" id="ARBA00023002"/>
    </source>
</evidence>
<dbReference type="OrthoDB" id="117761at2"/>
<accession>A0A2U3L4K0</accession>
<evidence type="ECO:0000313" key="4">
    <source>
        <dbReference type="Proteomes" id="UP000238701"/>
    </source>
</evidence>
<keyword evidence="1" id="KW-0560">Oxidoreductase</keyword>
<gene>
    <name evidence="3" type="ORF">SBA1_680042</name>
</gene>
<feature type="domain" description="Pyridoxamine 5'-phosphate oxidase N-terminal" evidence="2">
    <location>
        <begin position="5"/>
        <end position="129"/>
    </location>
</feature>
<dbReference type="PANTHER" id="PTHR35176">
    <property type="entry name" value="HEME OXYGENASE HI_0854-RELATED"/>
    <property type="match status" value="1"/>
</dbReference>
<dbReference type="EMBL" id="OMOD01000164">
    <property type="protein sequence ID" value="SPF46788.1"/>
    <property type="molecule type" value="Genomic_DNA"/>
</dbReference>
<dbReference type="InterPro" id="IPR011576">
    <property type="entry name" value="Pyridox_Oxase_N"/>
</dbReference>
<dbReference type="AlphaFoldDB" id="A0A2U3L4K0"/>
<proteinExistence type="predicted"/>
<evidence type="ECO:0000259" key="2">
    <source>
        <dbReference type="Pfam" id="PF01243"/>
    </source>
</evidence>
<dbReference type="GO" id="GO:0005829">
    <property type="term" value="C:cytosol"/>
    <property type="evidence" value="ECO:0007669"/>
    <property type="project" value="TreeGrafter"/>
</dbReference>
<dbReference type="Pfam" id="PF01243">
    <property type="entry name" value="PNPOx_N"/>
    <property type="match status" value="1"/>
</dbReference>